<dbReference type="EMBL" id="JAVREJ010000007">
    <property type="protein sequence ID" value="MDT0350347.1"/>
    <property type="molecule type" value="Genomic_DNA"/>
</dbReference>
<keyword evidence="2" id="KW-1185">Reference proteome</keyword>
<reference evidence="2" key="1">
    <citation type="submission" date="2023-07" db="EMBL/GenBank/DDBJ databases">
        <title>30 novel species of actinomycetes from the DSMZ collection.</title>
        <authorList>
            <person name="Nouioui I."/>
        </authorList>
    </citation>
    <scope>NUCLEOTIDE SEQUENCE [LARGE SCALE GENOMIC DNA]</scope>
    <source>
        <strain evidence="2">DSM 45834</strain>
    </source>
</reference>
<organism evidence="1 2">
    <name type="scientific">Pseudonocardia charpentierae</name>
    <dbReference type="NCBI Taxonomy" id="3075545"/>
    <lineage>
        <taxon>Bacteria</taxon>
        <taxon>Bacillati</taxon>
        <taxon>Actinomycetota</taxon>
        <taxon>Actinomycetes</taxon>
        <taxon>Pseudonocardiales</taxon>
        <taxon>Pseudonocardiaceae</taxon>
        <taxon>Pseudonocardia</taxon>
    </lineage>
</organism>
<gene>
    <name evidence="1" type="ORF">RM445_12515</name>
</gene>
<evidence type="ECO:0000313" key="1">
    <source>
        <dbReference type="EMBL" id="MDT0350347.1"/>
    </source>
</evidence>
<dbReference type="RefSeq" id="WP_311556381.1">
    <property type="nucleotide sequence ID" value="NZ_JAVREJ010000007.1"/>
</dbReference>
<accession>A0ABU2N8T9</accession>
<name>A0ABU2N8T9_9PSEU</name>
<comment type="caution">
    <text evidence="1">The sequence shown here is derived from an EMBL/GenBank/DDBJ whole genome shotgun (WGS) entry which is preliminary data.</text>
</comment>
<proteinExistence type="predicted"/>
<protein>
    <submittedName>
        <fullName evidence="1">Uncharacterized protein</fullName>
    </submittedName>
</protein>
<sequence>MLGYTQSAGRDLFERRRDGVTLTPEARDCSTALAAAAHCQ</sequence>
<evidence type="ECO:0000313" key="2">
    <source>
        <dbReference type="Proteomes" id="UP001183202"/>
    </source>
</evidence>
<dbReference type="Proteomes" id="UP001183202">
    <property type="component" value="Unassembled WGS sequence"/>
</dbReference>